<evidence type="ECO:0000313" key="2">
    <source>
        <dbReference type="Proteomes" id="UP000027586"/>
    </source>
</evidence>
<proteinExistence type="predicted"/>
<accession>A0A068RFY1</accession>
<dbReference type="Proteomes" id="UP000027586">
    <property type="component" value="Unassembled WGS sequence"/>
</dbReference>
<organism evidence="1 2">
    <name type="scientific">Lichtheimia corymbifera JMRC:FSU:9682</name>
    <dbReference type="NCBI Taxonomy" id="1263082"/>
    <lineage>
        <taxon>Eukaryota</taxon>
        <taxon>Fungi</taxon>
        <taxon>Fungi incertae sedis</taxon>
        <taxon>Mucoromycota</taxon>
        <taxon>Mucoromycotina</taxon>
        <taxon>Mucoromycetes</taxon>
        <taxon>Mucorales</taxon>
        <taxon>Lichtheimiaceae</taxon>
        <taxon>Lichtheimia</taxon>
    </lineage>
</organism>
<keyword evidence="2" id="KW-1185">Reference proteome</keyword>
<sequence>MNHYKEHCKGGMEGILDGLHASRVSYVPFFCKRIIRCSLQDAWVQGYTIVGDTVVAGGPCRHVCVRMEAKEIALLAQLTMGLRYHVDLSKSRAYSDTVKQNKHGKHGILPCWQLAYSKGGGGGVLPGTRCHHSFSDIS</sequence>
<dbReference type="AlphaFoldDB" id="A0A068RFY1"/>
<name>A0A068RFY1_9FUNG</name>
<gene>
    <name evidence="1" type="ORF">LCOR_00814.1</name>
</gene>
<protein>
    <submittedName>
        <fullName evidence="1">Uncharacterized protein</fullName>
    </submittedName>
</protein>
<evidence type="ECO:0000313" key="1">
    <source>
        <dbReference type="EMBL" id="CDH49053.1"/>
    </source>
</evidence>
<reference evidence="1" key="1">
    <citation type="submission" date="2013-08" db="EMBL/GenBank/DDBJ databases">
        <title>Gene expansion shapes genome architecture in the human pathogen Lichtheimia corymbifera: an evolutionary genomics analysis in the ancient terrestrial Mucorales (Mucoromycotina).</title>
        <authorList>
            <person name="Schwartze V.U."/>
            <person name="Winter S."/>
            <person name="Shelest E."/>
            <person name="Marcet-Houben M."/>
            <person name="Horn F."/>
            <person name="Wehner S."/>
            <person name="Hoffmann K."/>
            <person name="Riege K."/>
            <person name="Sammeth M."/>
            <person name="Nowrousian M."/>
            <person name="Valiante V."/>
            <person name="Linde J."/>
            <person name="Jacobsen I.D."/>
            <person name="Marz M."/>
            <person name="Brakhage A.A."/>
            <person name="Gabaldon T."/>
            <person name="Bocker S."/>
            <person name="Voigt K."/>
        </authorList>
    </citation>
    <scope>NUCLEOTIDE SEQUENCE [LARGE SCALE GENOMIC DNA]</scope>
    <source>
        <strain evidence="1">FSU 9682</strain>
    </source>
</reference>
<dbReference type="VEuPathDB" id="FungiDB:LCOR_00814.1"/>
<comment type="caution">
    <text evidence="1">The sequence shown here is derived from an EMBL/GenBank/DDBJ whole genome shotgun (WGS) entry which is preliminary data.</text>
</comment>
<dbReference type="EMBL" id="CBTN010000002">
    <property type="protein sequence ID" value="CDH49053.1"/>
    <property type="molecule type" value="Genomic_DNA"/>
</dbReference>